<feature type="transmembrane region" description="Helical" evidence="1">
    <location>
        <begin position="6"/>
        <end position="33"/>
    </location>
</feature>
<evidence type="ECO:0000313" key="3">
    <source>
        <dbReference type="Proteomes" id="UP000663855"/>
    </source>
</evidence>
<comment type="caution">
    <text evidence="2">The sequence shown here is derived from an EMBL/GenBank/DDBJ whole genome shotgun (WGS) entry which is preliminary data.</text>
</comment>
<evidence type="ECO:0000313" key="2">
    <source>
        <dbReference type="EMBL" id="CAF1026216.1"/>
    </source>
</evidence>
<dbReference type="Proteomes" id="UP000663855">
    <property type="component" value="Unassembled WGS sequence"/>
</dbReference>
<proteinExistence type="predicted"/>
<protein>
    <submittedName>
        <fullName evidence="2">Uncharacterized protein</fullName>
    </submittedName>
</protein>
<feature type="transmembrane region" description="Helical" evidence="1">
    <location>
        <begin position="134"/>
        <end position="162"/>
    </location>
</feature>
<dbReference type="EMBL" id="CAJNOV010000521">
    <property type="protein sequence ID" value="CAF1026216.1"/>
    <property type="molecule type" value="Genomic_DNA"/>
</dbReference>
<keyword evidence="1" id="KW-0812">Transmembrane</keyword>
<accession>A0A814IN61</accession>
<dbReference type="AlphaFoldDB" id="A0A814IN61"/>
<organism evidence="2 3">
    <name type="scientific">Rotaria magnacalcarata</name>
    <dbReference type="NCBI Taxonomy" id="392030"/>
    <lineage>
        <taxon>Eukaryota</taxon>
        <taxon>Metazoa</taxon>
        <taxon>Spiralia</taxon>
        <taxon>Gnathifera</taxon>
        <taxon>Rotifera</taxon>
        <taxon>Eurotatoria</taxon>
        <taxon>Bdelloidea</taxon>
        <taxon>Philodinida</taxon>
        <taxon>Philodinidae</taxon>
        <taxon>Rotaria</taxon>
    </lineage>
</organism>
<reference evidence="2" key="1">
    <citation type="submission" date="2021-02" db="EMBL/GenBank/DDBJ databases">
        <authorList>
            <person name="Nowell W R."/>
        </authorList>
    </citation>
    <scope>NUCLEOTIDE SEQUENCE</scope>
</reference>
<gene>
    <name evidence="2" type="ORF">CJN711_LOCUS3566</name>
</gene>
<keyword evidence="1" id="KW-1133">Transmembrane helix</keyword>
<sequence length="311" mass="35893">MGCQSFAWWVVGISAVLFVVGIIVGSMLASAYVENSQERKLYTNTNCLLVNYSSASHTCESCIRDYCFNYQCFDEIFYVSYFIFNGTLVNSTFAIYGKDTQHKQTQIGAYYPCFYATKQMGKLCRVVCSDKHELALWCLMILVLPLFFGGISLGSLFIYSYAKDYHISDLHTNTTCSLLNYTFVEHECQRCEESCYTHRCFDEKFFVSYRISNETIVYTTLVVYDASSQHKQAQMGFRYPCFYQRNHVRSVIWDLPDEKVNLVTLCIAFGIAAVLILFIVAVVWYWKMKSRAKVTYVLQGVPRFFGDDSLE</sequence>
<keyword evidence="1" id="KW-0472">Membrane</keyword>
<evidence type="ECO:0000256" key="1">
    <source>
        <dbReference type="SAM" id="Phobius"/>
    </source>
</evidence>
<name>A0A814IN61_9BILA</name>
<feature type="transmembrane region" description="Helical" evidence="1">
    <location>
        <begin position="262"/>
        <end position="286"/>
    </location>
</feature>